<evidence type="ECO:0000259" key="5">
    <source>
        <dbReference type="SMART" id="SM00702"/>
    </source>
</evidence>
<dbReference type="Pfam" id="PF13640">
    <property type="entry name" value="2OG-FeII_Oxy_3"/>
    <property type="match status" value="1"/>
</dbReference>
<dbReference type="GO" id="GO:0071456">
    <property type="term" value="P:cellular response to hypoxia"/>
    <property type="evidence" value="ECO:0007669"/>
    <property type="project" value="TreeGrafter"/>
</dbReference>
<evidence type="ECO:0000256" key="2">
    <source>
        <dbReference type="ARBA" id="ARBA00022896"/>
    </source>
</evidence>
<comment type="cofactor">
    <cofactor evidence="1">
        <name>L-ascorbate</name>
        <dbReference type="ChEBI" id="CHEBI:38290"/>
    </cofactor>
</comment>
<evidence type="ECO:0000256" key="1">
    <source>
        <dbReference type="ARBA" id="ARBA00001961"/>
    </source>
</evidence>
<evidence type="ECO:0000313" key="7">
    <source>
        <dbReference type="EMBL" id="CAD7649939.1"/>
    </source>
</evidence>
<protein>
    <recommendedName>
        <fullName evidence="5">Prolyl 4-hydroxylase alpha subunit domain-containing protein</fullName>
    </recommendedName>
</protein>
<keyword evidence="4" id="KW-0560">Oxidoreductase</keyword>
<gene>
    <name evidence="6" type="ORF">OSB1V03_LOCUS22608</name>
    <name evidence="7" type="ORF">OSB1V03_LOCUS22627</name>
</gene>
<dbReference type="PANTHER" id="PTHR12907">
    <property type="entry name" value="EGL NINE HOMOLOG-RELATED"/>
    <property type="match status" value="1"/>
</dbReference>
<reference evidence="6" key="1">
    <citation type="submission" date="2020-11" db="EMBL/GenBank/DDBJ databases">
        <authorList>
            <person name="Tran Van P."/>
        </authorList>
    </citation>
    <scope>NUCLEOTIDE SEQUENCE</scope>
</reference>
<dbReference type="AlphaFoldDB" id="A0A7R9LY00"/>
<dbReference type="InterPro" id="IPR051559">
    <property type="entry name" value="HIF_prolyl_hydroxylases"/>
</dbReference>
<dbReference type="EMBL" id="OC904338">
    <property type="protein sequence ID" value="CAD7649939.1"/>
    <property type="molecule type" value="Genomic_DNA"/>
</dbReference>
<dbReference type="SMART" id="SM00702">
    <property type="entry name" value="P4Hc"/>
    <property type="match status" value="1"/>
</dbReference>
<sequence>MSNGADILSEVHTLYKCGHFRAGQVVNTKATVNSQLIRGDHIVWVDGTEQDCANIGFLVQTLDSIVIRCNAMSGDGEFAKYRINRRTKAMIACYPGNNSQYVRHIDNPNNDGRCVTSIYYLNKDYNRQRDGGVLRLFPQISSCVADIEPKFNRVIFFWSDRRNP</sequence>
<dbReference type="OrthoDB" id="76265at2759"/>
<keyword evidence="8" id="KW-1185">Reference proteome</keyword>
<keyword evidence="3" id="KW-0223">Dioxygenase</keyword>
<dbReference type="GO" id="GO:0031543">
    <property type="term" value="F:peptidyl-proline dioxygenase activity"/>
    <property type="evidence" value="ECO:0007669"/>
    <property type="project" value="TreeGrafter"/>
</dbReference>
<dbReference type="EMBL" id="CAJPIZ010049763">
    <property type="protein sequence ID" value="CAG2122681.1"/>
    <property type="molecule type" value="Genomic_DNA"/>
</dbReference>
<evidence type="ECO:0000313" key="6">
    <source>
        <dbReference type="EMBL" id="CAD7649893.1"/>
    </source>
</evidence>
<feature type="domain" description="Prolyl 4-hydroxylase alpha subunit" evidence="5">
    <location>
        <begin position="3"/>
        <end position="162"/>
    </location>
</feature>
<dbReference type="EMBL" id="OC904156">
    <property type="protein sequence ID" value="CAD7649893.1"/>
    <property type="molecule type" value="Genomic_DNA"/>
</dbReference>
<keyword evidence="2" id="KW-0847">Vitamin C</keyword>
<dbReference type="Proteomes" id="UP000759131">
    <property type="component" value="Unassembled WGS sequence"/>
</dbReference>
<dbReference type="EMBL" id="CAJPIZ010049581">
    <property type="protein sequence ID" value="CAG2122662.1"/>
    <property type="molecule type" value="Genomic_DNA"/>
</dbReference>
<dbReference type="GO" id="GO:0008198">
    <property type="term" value="F:ferrous iron binding"/>
    <property type="evidence" value="ECO:0007669"/>
    <property type="project" value="TreeGrafter"/>
</dbReference>
<evidence type="ECO:0000256" key="3">
    <source>
        <dbReference type="ARBA" id="ARBA00022964"/>
    </source>
</evidence>
<name>A0A7R9LY00_9ACAR</name>
<feature type="non-terminal residue" evidence="6">
    <location>
        <position position="164"/>
    </location>
</feature>
<dbReference type="GO" id="GO:0031418">
    <property type="term" value="F:L-ascorbic acid binding"/>
    <property type="evidence" value="ECO:0007669"/>
    <property type="project" value="UniProtKB-KW"/>
</dbReference>
<dbReference type="PANTHER" id="PTHR12907:SF26">
    <property type="entry name" value="HIF PROLYL HYDROXYLASE, ISOFORM C"/>
    <property type="match status" value="1"/>
</dbReference>
<organism evidence="6">
    <name type="scientific">Medioppia subpectinata</name>
    <dbReference type="NCBI Taxonomy" id="1979941"/>
    <lineage>
        <taxon>Eukaryota</taxon>
        <taxon>Metazoa</taxon>
        <taxon>Ecdysozoa</taxon>
        <taxon>Arthropoda</taxon>
        <taxon>Chelicerata</taxon>
        <taxon>Arachnida</taxon>
        <taxon>Acari</taxon>
        <taxon>Acariformes</taxon>
        <taxon>Sarcoptiformes</taxon>
        <taxon>Oribatida</taxon>
        <taxon>Brachypylina</taxon>
        <taxon>Oppioidea</taxon>
        <taxon>Oppiidae</taxon>
        <taxon>Medioppia</taxon>
    </lineage>
</organism>
<evidence type="ECO:0000313" key="8">
    <source>
        <dbReference type="Proteomes" id="UP000759131"/>
    </source>
</evidence>
<dbReference type="InterPro" id="IPR044862">
    <property type="entry name" value="Pro_4_hyd_alph_FE2OG_OXY"/>
</dbReference>
<accession>A0A7R9LY00</accession>
<proteinExistence type="predicted"/>
<dbReference type="InterPro" id="IPR006620">
    <property type="entry name" value="Pro_4_hyd_alph"/>
</dbReference>
<evidence type="ECO:0000256" key="4">
    <source>
        <dbReference type="ARBA" id="ARBA00023002"/>
    </source>
</evidence>
<dbReference type="Gene3D" id="2.60.120.620">
    <property type="entry name" value="q2cbj1_9rhob like domain"/>
    <property type="match status" value="1"/>
</dbReference>